<dbReference type="AlphaFoldDB" id="A0A4Y1RNN8"/>
<dbReference type="PROSITE" id="PS50878">
    <property type="entry name" value="RT_POL"/>
    <property type="match status" value="1"/>
</dbReference>
<evidence type="ECO:0000256" key="2">
    <source>
        <dbReference type="ARBA" id="ARBA00023216"/>
    </source>
</evidence>
<dbReference type="SUPFAM" id="SSF47874">
    <property type="entry name" value="Annexin"/>
    <property type="match status" value="2"/>
</dbReference>
<dbReference type="PANTHER" id="PTHR33116:SF78">
    <property type="entry name" value="OS12G0587133 PROTEIN"/>
    <property type="match status" value="1"/>
</dbReference>
<keyword evidence="2" id="KW-0041">Annexin</keyword>
<sequence>MVISKVLASRLREVLGNTISQSQGAFVQKRQILDAVLVANEVVEEVRKQKRKGLVFKIDFEKAYDHVEWNFVDDVLERKGFGVKWRGWIIGCLESVNFSIMINGKPRGKFRASRGLKQGDLLSPFLFTLVSDALSRIIERAQDVNLVHGIVSGHDQVEVSHLQFADDTIFLLDGKEEYWLNLLQLLKLFCNVSGMKINKAKSCILGINFSIEALNNMAGSWGCEVGCWPMVYLGLPLGGNPRALNFWNPVKDKVEKRLQKRKRACLSKGGRLTLIQAVLSSIPSYYMSLFKMPTGVAAKVEQLMHNFLWEGLEEGKKCHLVRWERVTKSKEEGGLGIGSLRERNEALRAKWLWRFPLETNSLWDRIIKSKYGIDSNGWDTKQIVKVSCRNPWLEISKGFSVGNGEKIRFWEDLWLKEGILKDLFPRLSSLSRRKNQSIARFANNHEMPLNWDFDFRRNLSEAEIAGVVILLDILGKVRLYGSRSDQRSWEIEEQGLLLEFPILLHNQRAVLLWTLVPAERDAFLANEATKRFTSSNKLLLEIATSRSSHDLLLVKQAYHVRYKKSREEDVAYHTSGDLLKEVTAERDAFLANEATKRFTSSNKLLLEIATSRSSHDLLLVKQAYHVRYKKSLEEDVAYHTSGDLLKRYEGDEISMPLAKKEAQILNEKISDKAYDDVELIRILSTRSKAQLMQP</sequence>
<dbReference type="SMART" id="SM00335">
    <property type="entry name" value="ANX"/>
    <property type="match status" value="2"/>
</dbReference>
<dbReference type="PANTHER" id="PTHR33116">
    <property type="entry name" value="REVERSE TRANSCRIPTASE ZINC-BINDING DOMAIN-CONTAINING PROTEIN-RELATED-RELATED"/>
    <property type="match status" value="1"/>
</dbReference>
<dbReference type="InterPro" id="IPR043502">
    <property type="entry name" value="DNA/RNA_pol_sf"/>
</dbReference>
<dbReference type="GO" id="GO:0005544">
    <property type="term" value="F:calcium-dependent phospholipid binding"/>
    <property type="evidence" value="ECO:0007669"/>
    <property type="project" value="InterPro"/>
</dbReference>
<organism evidence="4">
    <name type="scientific">Prunus dulcis</name>
    <name type="common">Almond</name>
    <name type="synonym">Amygdalus dulcis</name>
    <dbReference type="NCBI Taxonomy" id="3755"/>
    <lineage>
        <taxon>Eukaryota</taxon>
        <taxon>Viridiplantae</taxon>
        <taxon>Streptophyta</taxon>
        <taxon>Embryophyta</taxon>
        <taxon>Tracheophyta</taxon>
        <taxon>Spermatophyta</taxon>
        <taxon>Magnoliopsida</taxon>
        <taxon>eudicotyledons</taxon>
        <taxon>Gunneridae</taxon>
        <taxon>Pentapetalae</taxon>
        <taxon>rosids</taxon>
        <taxon>fabids</taxon>
        <taxon>Rosales</taxon>
        <taxon>Rosaceae</taxon>
        <taxon>Amygdaloideae</taxon>
        <taxon>Amygdaleae</taxon>
        <taxon>Prunus</taxon>
    </lineage>
</organism>
<keyword evidence="1" id="KW-0677">Repeat</keyword>
<name>A0A4Y1RNN8_PRUDU</name>
<proteinExistence type="predicted"/>
<dbReference type="SUPFAM" id="SSF56672">
    <property type="entry name" value="DNA/RNA polymerases"/>
    <property type="match status" value="1"/>
</dbReference>
<gene>
    <name evidence="4" type="ORF">Prudu_017172</name>
</gene>
<dbReference type="Gene3D" id="1.10.220.10">
    <property type="entry name" value="Annexin"/>
    <property type="match status" value="3"/>
</dbReference>
<dbReference type="CDD" id="cd01650">
    <property type="entry name" value="RT_nLTR_like"/>
    <property type="match status" value="1"/>
</dbReference>
<feature type="domain" description="Reverse transcriptase" evidence="3">
    <location>
        <begin position="1"/>
        <end position="237"/>
    </location>
</feature>
<dbReference type="InterPro" id="IPR000477">
    <property type="entry name" value="RT_dom"/>
</dbReference>
<reference evidence="4" key="1">
    <citation type="journal article" date="2019" name="Science">
        <title>Mutation of a bHLH transcription factor allowed almond domestication.</title>
        <authorList>
            <person name="Sanchez-Perez R."/>
            <person name="Pavan S."/>
            <person name="Mazzeo R."/>
            <person name="Moldovan C."/>
            <person name="Aiese Cigliano R."/>
            <person name="Del Cueto J."/>
            <person name="Ricciardi F."/>
            <person name="Lotti C."/>
            <person name="Ricciardi L."/>
            <person name="Dicenta F."/>
            <person name="Lopez-Marques R.L."/>
            <person name="Lindberg Moller B."/>
        </authorList>
    </citation>
    <scope>NUCLEOTIDE SEQUENCE</scope>
</reference>
<evidence type="ECO:0000256" key="1">
    <source>
        <dbReference type="ARBA" id="ARBA00022737"/>
    </source>
</evidence>
<dbReference type="GO" id="GO:0005509">
    <property type="term" value="F:calcium ion binding"/>
    <property type="evidence" value="ECO:0007669"/>
    <property type="project" value="InterPro"/>
</dbReference>
<protein>
    <submittedName>
        <fullName evidence="4">TatD related DNase</fullName>
    </submittedName>
</protein>
<dbReference type="PROSITE" id="PS51897">
    <property type="entry name" value="ANNEXIN_2"/>
    <property type="match status" value="1"/>
</dbReference>
<dbReference type="Pfam" id="PF00078">
    <property type="entry name" value="RVT_1"/>
    <property type="match status" value="1"/>
</dbReference>
<dbReference type="EMBL" id="AP019302">
    <property type="protein sequence ID" value="BBH05705.1"/>
    <property type="molecule type" value="Genomic_DNA"/>
</dbReference>
<dbReference type="Pfam" id="PF00191">
    <property type="entry name" value="Annexin"/>
    <property type="match status" value="2"/>
</dbReference>
<accession>A0A4Y1RNN8</accession>
<dbReference type="InterPro" id="IPR037104">
    <property type="entry name" value="Annexin_sf"/>
</dbReference>
<evidence type="ECO:0000259" key="3">
    <source>
        <dbReference type="PROSITE" id="PS50878"/>
    </source>
</evidence>
<dbReference type="InterPro" id="IPR018502">
    <property type="entry name" value="Annexin_repeat"/>
</dbReference>
<evidence type="ECO:0000313" key="4">
    <source>
        <dbReference type="EMBL" id="BBH05705.1"/>
    </source>
</evidence>